<evidence type="ECO:0000256" key="2">
    <source>
        <dbReference type="ARBA" id="ARBA00023015"/>
    </source>
</evidence>
<dbReference type="AlphaFoldDB" id="A0A4R7TCP1"/>
<dbReference type="FunFam" id="1.10.10.10:FF:000001">
    <property type="entry name" value="LysR family transcriptional regulator"/>
    <property type="match status" value="1"/>
</dbReference>
<keyword evidence="4" id="KW-0804">Transcription</keyword>
<dbReference type="PANTHER" id="PTHR30346">
    <property type="entry name" value="TRANSCRIPTIONAL DUAL REGULATOR HCAR-RELATED"/>
    <property type="match status" value="1"/>
</dbReference>
<dbReference type="Pfam" id="PF00126">
    <property type="entry name" value="HTH_1"/>
    <property type="match status" value="1"/>
</dbReference>
<dbReference type="Gene3D" id="3.40.190.10">
    <property type="entry name" value="Periplasmic binding protein-like II"/>
    <property type="match status" value="2"/>
</dbReference>
<accession>A0A4R7TCP1</accession>
<evidence type="ECO:0000313" key="6">
    <source>
        <dbReference type="EMBL" id="TDU89077.1"/>
    </source>
</evidence>
<evidence type="ECO:0000259" key="5">
    <source>
        <dbReference type="PROSITE" id="PS50931"/>
    </source>
</evidence>
<proteinExistence type="inferred from homology"/>
<protein>
    <submittedName>
        <fullName evidence="6">DNA-binding transcriptional LysR family regulator</fullName>
    </submittedName>
</protein>
<dbReference type="InterPro" id="IPR000847">
    <property type="entry name" value="LysR_HTH_N"/>
</dbReference>
<dbReference type="SUPFAM" id="SSF46785">
    <property type="entry name" value="Winged helix' DNA-binding domain"/>
    <property type="match status" value="1"/>
</dbReference>
<name>A0A4R7TCP1_9ACTN</name>
<keyword evidence="2" id="KW-0805">Transcription regulation</keyword>
<dbReference type="GO" id="GO:0032993">
    <property type="term" value="C:protein-DNA complex"/>
    <property type="evidence" value="ECO:0007669"/>
    <property type="project" value="TreeGrafter"/>
</dbReference>
<gene>
    <name evidence="6" type="ORF">EV138_2631</name>
</gene>
<evidence type="ECO:0000256" key="3">
    <source>
        <dbReference type="ARBA" id="ARBA00023125"/>
    </source>
</evidence>
<dbReference type="RefSeq" id="WP_133979013.1">
    <property type="nucleotide sequence ID" value="NZ_SOCE01000001.1"/>
</dbReference>
<dbReference type="EMBL" id="SOCE01000001">
    <property type="protein sequence ID" value="TDU89077.1"/>
    <property type="molecule type" value="Genomic_DNA"/>
</dbReference>
<organism evidence="6 7">
    <name type="scientific">Kribbella voronezhensis</name>
    <dbReference type="NCBI Taxonomy" id="2512212"/>
    <lineage>
        <taxon>Bacteria</taxon>
        <taxon>Bacillati</taxon>
        <taxon>Actinomycetota</taxon>
        <taxon>Actinomycetes</taxon>
        <taxon>Propionibacteriales</taxon>
        <taxon>Kribbellaceae</taxon>
        <taxon>Kribbella</taxon>
    </lineage>
</organism>
<sequence>MLTERHLQIFVAIADERHFGDAARVVGITQPPLSQGLRRLEALVGAKLFERGPGQVELTPAGAALLPFARRALNSFDEFHQAASAQDPEAPELRLGLTPEVPAAVGAAVAAACTEALRSTRVSVVTAPTSSLVAAVASGRLGLAAVLHPAVLDGLQAGPVTLLPTWALVPTSLVPDNGEALQLGKLNGLPVAVRPRAEAPAARDLFLDTLALHRPTGGTVVVTDERAGLAMAAAGQAILVTPDPHLEAAGVGRHRLVDDPLPVRLRLVWPQSRTPSALPAEVIPHLTKALAAS</sequence>
<dbReference type="Proteomes" id="UP000295151">
    <property type="component" value="Unassembled WGS sequence"/>
</dbReference>
<keyword evidence="7" id="KW-1185">Reference proteome</keyword>
<evidence type="ECO:0000313" key="7">
    <source>
        <dbReference type="Proteomes" id="UP000295151"/>
    </source>
</evidence>
<evidence type="ECO:0000256" key="4">
    <source>
        <dbReference type="ARBA" id="ARBA00023163"/>
    </source>
</evidence>
<dbReference type="OrthoDB" id="3181812at2"/>
<keyword evidence="3 6" id="KW-0238">DNA-binding</keyword>
<evidence type="ECO:0000256" key="1">
    <source>
        <dbReference type="ARBA" id="ARBA00009437"/>
    </source>
</evidence>
<dbReference type="GO" id="GO:0003677">
    <property type="term" value="F:DNA binding"/>
    <property type="evidence" value="ECO:0007669"/>
    <property type="project" value="UniProtKB-KW"/>
</dbReference>
<comment type="caution">
    <text evidence="6">The sequence shown here is derived from an EMBL/GenBank/DDBJ whole genome shotgun (WGS) entry which is preliminary data.</text>
</comment>
<dbReference type="InterPro" id="IPR005119">
    <property type="entry name" value="LysR_subst-bd"/>
</dbReference>
<dbReference type="PROSITE" id="PS50931">
    <property type="entry name" value="HTH_LYSR"/>
    <property type="match status" value="1"/>
</dbReference>
<reference evidence="6 7" key="1">
    <citation type="submission" date="2019-03" db="EMBL/GenBank/DDBJ databases">
        <title>Genomic Encyclopedia of Type Strains, Phase III (KMG-III): the genomes of soil and plant-associated and newly described type strains.</title>
        <authorList>
            <person name="Whitman W."/>
        </authorList>
    </citation>
    <scope>NUCLEOTIDE SEQUENCE [LARGE SCALE GENOMIC DNA]</scope>
    <source>
        <strain evidence="6 7">VKM Ac-2575</strain>
    </source>
</reference>
<dbReference type="GO" id="GO:0003700">
    <property type="term" value="F:DNA-binding transcription factor activity"/>
    <property type="evidence" value="ECO:0007669"/>
    <property type="project" value="InterPro"/>
</dbReference>
<dbReference type="InterPro" id="IPR036390">
    <property type="entry name" value="WH_DNA-bd_sf"/>
</dbReference>
<dbReference type="InterPro" id="IPR036388">
    <property type="entry name" value="WH-like_DNA-bd_sf"/>
</dbReference>
<dbReference type="SUPFAM" id="SSF53850">
    <property type="entry name" value="Periplasmic binding protein-like II"/>
    <property type="match status" value="1"/>
</dbReference>
<dbReference type="PRINTS" id="PR00039">
    <property type="entry name" value="HTHLYSR"/>
</dbReference>
<comment type="similarity">
    <text evidence="1">Belongs to the LysR transcriptional regulatory family.</text>
</comment>
<feature type="domain" description="HTH lysR-type" evidence="5">
    <location>
        <begin position="2"/>
        <end position="59"/>
    </location>
</feature>
<dbReference type="PANTHER" id="PTHR30346:SF0">
    <property type="entry name" value="HCA OPERON TRANSCRIPTIONAL ACTIVATOR HCAR"/>
    <property type="match status" value="1"/>
</dbReference>
<dbReference type="Pfam" id="PF03466">
    <property type="entry name" value="LysR_substrate"/>
    <property type="match status" value="1"/>
</dbReference>
<dbReference type="Gene3D" id="1.10.10.10">
    <property type="entry name" value="Winged helix-like DNA-binding domain superfamily/Winged helix DNA-binding domain"/>
    <property type="match status" value="1"/>
</dbReference>